<dbReference type="OMA" id="YKRECIL"/>
<dbReference type="Proteomes" id="UP000265140">
    <property type="component" value="Chromosome 7"/>
</dbReference>
<dbReference type="KEGG" id="els:105026982"/>
<organism evidence="1 2">
    <name type="scientific">Esox lucius</name>
    <name type="common">Northern pike</name>
    <dbReference type="NCBI Taxonomy" id="8010"/>
    <lineage>
        <taxon>Eukaryota</taxon>
        <taxon>Metazoa</taxon>
        <taxon>Chordata</taxon>
        <taxon>Craniata</taxon>
        <taxon>Vertebrata</taxon>
        <taxon>Euteleostomi</taxon>
        <taxon>Actinopterygii</taxon>
        <taxon>Neopterygii</taxon>
        <taxon>Teleostei</taxon>
        <taxon>Protacanthopterygii</taxon>
        <taxon>Esociformes</taxon>
        <taxon>Esocidae</taxon>
        <taxon>Esox</taxon>
    </lineage>
</organism>
<dbReference type="AlphaFoldDB" id="A0A6Q2Y705"/>
<dbReference type="Bgee" id="ENSELUG00000031664">
    <property type="expression patterns" value="Expressed in stomach and 14 other cell types or tissues"/>
</dbReference>
<evidence type="ECO:0000313" key="2">
    <source>
        <dbReference type="Proteomes" id="UP000265140"/>
    </source>
</evidence>
<evidence type="ECO:0000313" key="1">
    <source>
        <dbReference type="Ensembl" id="ENSELUP00000061765.2"/>
    </source>
</evidence>
<accession>A0A6Q2Y705</accession>
<dbReference type="RefSeq" id="XP_010897142.2">
    <property type="nucleotide sequence ID" value="XM_010898840.4"/>
</dbReference>
<protein>
    <submittedName>
        <fullName evidence="1">Uncharacterized protein</fullName>
    </submittedName>
</protein>
<name>A0A6Q2Y705_ESOLU</name>
<dbReference type="InParanoid" id="A0A6Q2Y705"/>
<reference evidence="1" key="2">
    <citation type="submission" date="2020-02" db="EMBL/GenBank/DDBJ databases">
        <title>Esox lucius (northern pike) genome, fEsoLuc1, primary haplotype.</title>
        <authorList>
            <person name="Myers G."/>
            <person name="Karagic N."/>
            <person name="Meyer A."/>
            <person name="Pippel M."/>
            <person name="Reichard M."/>
            <person name="Winkler S."/>
            <person name="Tracey A."/>
            <person name="Sims Y."/>
            <person name="Howe K."/>
            <person name="Rhie A."/>
            <person name="Formenti G."/>
            <person name="Durbin R."/>
            <person name="Fedrigo O."/>
            <person name="Jarvis E.D."/>
        </authorList>
    </citation>
    <scope>NUCLEOTIDE SEQUENCE [LARGE SCALE GENOMIC DNA]</scope>
</reference>
<dbReference type="GeneTree" id="ENSGT00610000087474"/>
<dbReference type="OrthoDB" id="6019768at2759"/>
<dbReference type="Ensembl" id="ENSELUT00000075051.2">
    <property type="protein sequence ID" value="ENSELUP00000061765.2"/>
    <property type="gene ID" value="ENSELUG00000031664.2"/>
</dbReference>
<proteinExistence type="predicted"/>
<dbReference type="GeneID" id="105026982"/>
<reference evidence="1" key="3">
    <citation type="submission" date="2025-08" db="UniProtKB">
        <authorList>
            <consortium name="Ensembl"/>
        </authorList>
    </citation>
    <scope>IDENTIFICATION</scope>
</reference>
<reference evidence="2" key="1">
    <citation type="journal article" date="2014" name="PLoS ONE">
        <title>The genome and linkage map of the northern pike (Esox lucius): conserved synteny revealed between the salmonid sister group and the Neoteleostei.</title>
        <authorList>
            <person name="Rondeau E.B."/>
            <person name="Minkley D.R."/>
            <person name="Leong J.S."/>
            <person name="Messmer A.M."/>
            <person name="Jantzen J.R."/>
            <person name="von Schalburg K.R."/>
            <person name="Lemon C."/>
            <person name="Bird N.H."/>
            <person name="Koop B.F."/>
        </authorList>
    </citation>
    <scope>NUCLEOTIDE SEQUENCE</scope>
</reference>
<keyword evidence="2" id="KW-1185">Reference proteome</keyword>
<reference evidence="1" key="4">
    <citation type="submission" date="2025-09" db="UniProtKB">
        <authorList>
            <consortium name="Ensembl"/>
        </authorList>
    </citation>
    <scope>IDENTIFICATION</scope>
</reference>
<sequence>MSKSTSPDQMSNPQLFQQLALLGWLRSDSEKDKDILTALTGIQVAQELMNRLTGQREIDAFKRECIQRIADFVQKNPRASQDQINAEVKKHVLLFAARVQALDSVPLL</sequence>